<dbReference type="EC" id="3.1.1.-" evidence="3"/>
<evidence type="ECO:0000313" key="5">
    <source>
        <dbReference type="EMBL" id="PMD53245.1"/>
    </source>
</evidence>
<dbReference type="InterPro" id="IPR002018">
    <property type="entry name" value="CarbesteraseB"/>
</dbReference>
<comment type="similarity">
    <text evidence="1 3">Belongs to the type-B carboxylesterase/lipase family.</text>
</comment>
<dbReference type="InterPro" id="IPR019826">
    <property type="entry name" value="Carboxylesterase_B_AS"/>
</dbReference>
<feature type="signal peptide" evidence="3">
    <location>
        <begin position="1"/>
        <end position="18"/>
    </location>
</feature>
<dbReference type="AlphaFoldDB" id="A0A2J6SR41"/>
<dbReference type="InterPro" id="IPR029058">
    <property type="entry name" value="AB_hydrolase_fold"/>
</dbReference>
<feature type="chain" id="PRO_5014208163" description="Carboxylic ester hydrolase" evidence="3">
    <location>
        <begin position="19"/>
        <end position="568"/>
    </location>
</feature>
<dbReference type="GeneID" id="36578825"/>
<dbReference type="EMBL" id="KZ613887">
    <property type="protein sequence ID" value="PMD53245.1"/>
    <property type="molecule type" value="Genomic_DNA"/>
</dbReference>
<dbReference type="PROSITE" id="PS00122">
    <property type="entry name" value="CARBOXYLESTERASE_B_1"/>
    <property type="match status" value="1"/>
</dbReference>
<dbReference type="InterPro" id="IPR019819">
    <property type="entry name" value="Carboxylesterase_B_CS"/>
</dbReference>
<evidence type="ECO:0000259" key="4">
    <source>
        <dbReference type="Pfam" id="PF00135"/>
    </source>
</evidence>
<feature type="domain" description="Carboxylesterase type B" evidence="4">
    <location>
        <begin position="33"/>
        <end position="536"/>
    </location>
</feature>
<organism evidence="5 6">
    <name type="scientific">Hyaloscypha bicolor E</name>
    <dbReference type="NCBI Taxonomy" id="1095630"/>
    <lineage>
        <taxon>Eukaryota</taxon>
        <taxon>Fungi</taxon>
        <taxon>Dikarya</taxon>
        <taxon>Ascomycota</taxon>
        <taxon>Pezizomycotina</taxon>
        <taxon>Leotiomycetes</taxon>
        <taxon>Helotiales</taxon>
        <taxon>Hyaloscyphaceae</taxon>
        <taxon>Hyaloscypha</taxon>
        <taxon>Hyaloscypha bicolor</taxon>
    </lineage>
</organism>
<dbReference type="RefSeq" id="XP_024730149.1">
    <property type="nucleotide sequence ID" value="XM_024870743.1"/>
</dbReference>
<reference evidence="5 6" key="1">
    <citation type="submission" date="2016-04" db="EMBL/GenBank/DDBJ databases">
        <title>A degradative enzymes factory behind the ericoid mycorrhizal symbiosis.</title>
        <authorList>
            <consortium name="DOE Joint Genome Institute"/>
            <person name="Martino E."/>
            <person name="Morin E."/>
            <person name="Grelet G."/>
            <person name="Kuo A."/>
            <person name="Kohler A."/>
            <person name="Daghino S."/>
            <person name="Barry K."/>
            <person name="Choi C."/>
            <person name="Cichocki N."/>
            <person name="Clum A."/>
            <person name="Copeland A."/>
            <person name="Hainaut M."/>
            <person name="Haridas S."/>
            <person name="Labutti K."/>
            <person name="Lindquist E."/>
            <person name="Lipzen A."/>
            <person name="Khouja H.-R."/>
            <person name="Murat C."/>
            <person name="Ohm R."/>
            <person name="Olson A."/>
            <person name="Spatafora J."/>
            <person name="Veneault-Fourrey C."/>
            <person name="Henrissat B."/>
            <person name="Grigoriev I."/>
            <person name="Martin F."/>
            <person name="Perotto S."/>
        </authorList>
    </citation>
    <scope>NUCLEOTIDE SEQUENCE [LARGE SCALE GENOMIC DNA]</scope>
    <source>
        <strain evidence="5 6">E</strain>
    </source>
</reference>
<evidence type="ECO:0000256" key="2">
    <source>
        <dbReference type="ARBA" id="ARBA00022801"/>
    </source>
</evidence>
<proteinExistence type="inferred from homology"/>
<protein>
    <recommendedName>
        <fullName evidence="3">Carboxylic ester hydrolase</fullName>
        <ecNumber evidence="3">3.1.1.-</ecNumber>
    </recommendedName>
</protein>
<dbReference type="Pfam" id="PF00135">
    <property type="entry name" value="COesterase"/>
    <property type="match status" value="1"/>
</dbReference>
<dbReference type="PANTHER" id="PTHR43918">
    <property type="entry name" value="ACETYLCHOLINESTERASE"/>
    <property type="match status" value="1"/>
</dbReference>
<accession>A0A2J6SR41</accession>
<keyword evidence="6" id="KW-1185">Reference proteome</keyword>
<evidence type="ECO:0000313" key="6">
    <source>
        <dbReference type="Proteomes" id="UP000235371"/>
    </source>
</evidence>
<dbReference type="PANTHER" id="PTHR43918:SF4">
    <property type="entry name" value="CARBOXYLIC ESTER HYDROLASE"/>
    <property type="match status" value="1"/>
</dbReference>
<dbReference type="PROSITE" id="PS00941">
    <property type="entry name" value="CARBOXYLESTERASE_B_2"/>
    <property type="match status" value="1"/>
</dbReference>
<dbReference type="GO" id="GO:0052689">
    <property type="term" value="F:carboxylic ester hydrolase activity"/>
    <property type="evidence" value="ECO:0007669"/>
    <property type="project" value="TreeGrafter"/>
</dbReference>
<gene>
    <name evidence="5" type="ORF">K444DRAFT_171657</name>
</gene>
<dbReference type="Proteomes" id="UP000235371">
    <property type="component" value="Unassembled WGS sequence"/>
</dbReference>
<name>A0A2J6SR41_9HELO</name>
<dbReference type="Gene3D" id="3.40.50.1820">
    <property type="entry name" value="alpha/beta hydrolase"/>
    <property type="match status" value="1"/>
</dbReference>
<dbReference type="STRING" id="1095630.A0A2J6SR41"/>
<dbReference type="OrthoDB" id="408631at2759"/>
<keyword evidence="2 3" id="KW-0378">Hydrolase</keyword>
<keyword evidence="3" id="KW-0732">Signal</keyword>
<dbReference type="InParanoid" id="A0A2J6SR41"/>
<sequence>MMFPPLLTLTFLASAISANPIVSRNQSTSSGQAPIVTIRNGSYYGSHSSTYAQDYFLGIPFAQPPLEELRFANPQPLNWAWTGVLPATNYAYECIGYGGDQVGYQQSEDCLYLNVVRPSGYENTSLPVAVWIHGGGFFDGGAPDLRYNLSFIVQNSVNIGKPIIAASIAYRLGPFGFLNGNDVARAGVANLGLKDQRLALHWIQENIAGFGGDPSKVTIWGESAGALSVGFHLVAFNGRDDKLFRAGIMESGNPVYSSATNGSDWYQPRYALLVAAAGCSNSTDSLDCLRRLPLFVLNNVLNKTEFNSGWGPAFDGDFIARLGSEQLADGSFVHVPVISGANTDEGTAFSPLGINETADFVYYLNTTTSAQNAWPGDIVQEILEAYPSDPNKGIPSSQTLGGDVVLGSPYGAQFRRSAAYFGDQMFIAGRRLTCHTWASANVPAYCYRFNAVPATSIWPQGATHFTEVAFVFNNVQGLGYTVNPFSNRSESYTQLSSLMSKSWASFVYDLDPNRWVGRDATVPAWPAYSVESPMNMVWEANITSHTESDTFRAEGISILNANWKLIVR</sequence>
<evidence type="ECO:0000256" key="1">
    <source>
        <dbReference type="ARBA" id="ARBA00005964"/>
    </source>
</evidence>
<dbReference type="InterPro" id="IPR050654">
    <property type="entry name" value="AChE-related_enzymes"/>
</dbReference>
<dbReference type="SUPFAM" id="SSF53474">
    <property type="entry name" value="alpha/beta-Hydrolases"/>
    <property type="match status" value="1"/>
</dbReference>
<evidence type="ECO:0000256" key="3">
    <source>
        <dbReference type="RuleBase" id="RU361235"/>
    </source>
</evidence>